<keyword evidence="2" id="KW-1133">Transmembrane helix</keyword>
<sequence length="195" mass="21152">MAPMTRQTRTVPHTTIFPGVSKEITQTMTRRGISSAATILLDSSAASKFKDQLSTTRSVTIPVAVINPRSTTPQVNVAETMDLSSGAIVGIVLGSILGFLVLLVFGYKCCVDRRSAGWNARYDGDGDEIMYGERRDNGEGRGRNLKSGARGGGREEWEMRCEYDDGDGGGVRRIDKAVVGANRLRTQGEEVYGEE</sequence>
<evidence type="ECO:0000313" key="3">
    <source>
        <dbReference type="EMBL" id="KAF7917719.1"/>
    </source>
</evidence>
<feature type="transmembrane region" description="Helical" evidence="2">
    <location>
        <begin position="83"/>
        <end position="105"/>
    </location>
</feature>
<keyword evidence="4" id="KW-1185">Reference proteome</keyword>
<reference evidence="3 4" key="1">
    <citation type="journal article" date="2020" name="Genome Biol. Evol.">
        <title>Comparative genomics of Sclerotiniaceae.</title>
        <authorList>
            <person name="Valero Jimenez C.A."/>
            <person name="Steentjes M."/>
            <person name="Scholten O.E."/>
            <person name="Van Kan J.A.L."/>
        </authorList>
    </citation>
    <scope>NUCLEOTIDE SEQUENCE [LARGE SCALE GENOMIC DNA]</scope>
    <source>
        <strain evidence="3 4">B1</strain>
    </source>
</reference>
<evidence type="ECO:0000313" key="4">
    <source>
        <dbReference type="Proteomes" id="UP000783213"/>
    </source>
</evidence>
<feature type="region of interest" description="Disordered" evidence="1">
    <location>
        <begin position="133"/>
        <end position="154"/>
    </location>
</feature>
<dbReference type="EMBL" id="RCSX01000033">
    <property type="protein sequence ID" value="KAF7917719.1"/>
    <property type="molecule type" value="Genomic_DNA"/>
</dbReference>
<feature type="compositionally biased region" description="Basic and acidic residues" evidence="1">
    <location>
        <begin position="133"/>
        <end position="142"/>
    </location>
</feature>
<proteinExistence type="predicted"/>
<dbReference type="GeneID" id="62236906"/>
<comment type="caution">
    <text evidence="3">The sequence shown here is derived from an EMBL/GenBank/DDBJ whole genome shotgun (WGS) entry which is preliminary data.</text>
</comment>
<name>A0ABQ7I9T2_9HELO</name>
<dbReference type="RefSeq" id="XP_038805982.1">
    <property type="nucleotide sequence ID" value="XM_038957756.1"/>
</dbReference>
<evidence type="ECO:0000256" key="2">
    <source>
        <dbReference type="SAM" id="Phobius"/>
    </source>
</evidence>
<dbReference type="Proteomes" id="UP000783213">
    <property type="component" value="Unassembled WGS sequence"/>
</dbReference>
<gene>
    <name evidence="3" type="ORF">EAE98_010135</name>
</gene>
<evidence type="ECO:0000256" key="1">
    <source>
        <dbReference type="SAM" id="MobiDB-lite"/>
    </source>
</evidence>
<keyword evidence="2" id="KW-0472">Membrane</keyword>
<keyword evidence="2" id="KW-0812">Transmembrane</keyword>
<accession>A0ABQ7I9T2</accession>
<protein>
    <recommendedName>
        <fullName evidence="5">Mid2 domain-containing protein</fullName>
    </recommendedName>
</protein>
<evidence type="ECO:0008006" key="5">
    <source>
        <dbReference type="Google" id="ProtNLM"/>
    </source>
</evidence>
<organism evidence="3 4">
    <name type="scientific">Botrytis deweyae</name>
    <dbReference type="NCBI Taxonomy" id="2478750"/>
    <lineage>
        <taxon>Eukaryota</taxon>
        <taxon>Fungi</taxon>
        <taxon>Dikarya</taxon>
        <taxon>Ascomycota</taxon>
        <taxon>Pezizomycotina</taxon>
        <taxon>Leotiomycetes</taxon>
        <taxon>Helotiales</taxon>
        <taxon>Sclerotiniaceae</taxon>
        <taxon>Botrytis</taxon>
    </lineage>
</organism>